<dbReference type="InterPro" id="IPR025827">
    <property type="entry name" value="Zn_ribbon_recom_dom"/>
</dbReference>
<name>A0A1M5PYM1_9FIRM</name>
<evidence type="ECO:0000313" key="5">
    <source>
        <dbReference type="Proteomes" id="UP000242520"/>
    </source>
</evidence>
<dbReference type="GO" id="GO:0000150">
    <property type="term" value="F:DNA strand exchange activity"/>
    <property type="evidence" value="ECO:0007669"/>
    <property type="project" value="InterPro"/>
</dbReference>
<dbReference type="Gene3D" id="3.40.50.1390">
    <property type="entry name" value="Resolvase, N-terminal catalytic domain"/>
    <property type="match status" value="1"/>
</dbReference>
<feature type="coiled-coil region" evidence="1">
    <location>
        <begin position="439"/>
        <end position="497"/>
    </location>
</feature>
<dbReference type="AlphaFoldDB" id="A0A1M5PYM1"/>
<dbReference type="PANTHER" id="PTHR30461">
    <property type="entry name" value="DNA-INVERTASE FROM LAMBDOID PROPHAGE"/>
    <property type="match status" value="1"/>
</dbReference>
<evidence type="ECO:0000313" key="4">
    <source>
        <dbReference type="EMBL" id="SHH06559.1"/>
    </source>
</evidence>
<dbReference type="InterPro" id="IPR038109">
    <property type="entry name" value="DNA_bind_recomb_sf"/>
</dbReference>
<dbReference type="InterPro" id="IPR011109">
    <property type="entry name" value="DNA_bind_recombinase_dom"/>
</dbReference>
<dbReference type="PROSITE" id="PS51736">
    <property type="entry name" value="RECOMBINASES_3"/>
    <property type="match status" value="1"/>
</dbReference>
<dbReference type="PROSITE" id="PS51737">
    <property type="entry name" value="RECOMBINASE_DNA_BIND"/>
    <property type="match status" value="1"/>
</dbReference>
<keyword evidence="5" id="KW-1185">Reference proteome</keyword>
<dbReference type="InterPro" id="IPR006119">
    <property type="entry name" value="Resolv_N"/>
</dbReference>
<gene>
    <name evidence="4" type="ORF">SAMN02744040_00667</name>
</gene>
<proteinExistence type="predicted"/>
<dbReference type="STRING" id="1123350.SAMN02744040_00667"/>
<evidence type="ECO:0000259" key="2">
    <source>
        <dbReference type="PROSITE" id="PS51736"/>
    </source>
</evidence>
<dbReference type="InterPro" id="IPR036162">
    <property type="entry name" value="Resolvase-like_N_sf"/>
</dbReference>
<reference evidence="5" key="1">
    <citation type="submission" date="2016-11" db="EMBL/GenBank/DDBJ databases">
        <authorList>
            <person name="Varghese N."/>
            <person name="Submissions S."/>
        </authorList>
    </citation>
    <scope>NUCLEOTIDE SEQUENCE [LARGE SCALE GENOMIC DNA]</scope>
    <source>
        <strain evidence="5">DSM 15285</strain>
    </source>
</reference>
<protein>
    <submittedName>
        <fullName evidence="4">Site-specific DNA recombinase</fullName>
    </submittedName>
</protein>
<dbReference type="Proteomes" id="UP000242520">
    <property type="component" value="Unassembled WGS sequence"/>
</dbReference>
<dbReference type="Gene3D" id="3.90.1750.20">
    <property type="entry name" value="Putative Large Serine Recombinase, Chain B, Domain 2"/>
    <property type="match status" value="1"/>
</dbReference>
<sequence length="530" mass="60874">MKAAIYSRKSKFTGKGESIENQVQMCIDYAKNIGIEDFYIYEDEGFSGKNIDRPQFQKMIKDAKDKKFDVLICYRLDRISRNIADFSALIQDLQDMGISFISIREQFDTSTPMGRAMMYIASVFAQLERETISERIRDNMHELAKTGRWLGGQAPLGYDSEQIVYFDENMKERKMYKLSANEEELKIVKLIFKKYLETKSLSQVHKYMLINNIKGKNGGNLAKGSINDILKNPVYVKADEQVIDYLESLGISVVGKPDKKHGILTYSKRRNGKETDMTKWIAAISKHKGVIDSKDWLLVQKILEKNKAKAPRTDTSHTAILTGVIKCKCGSGMRVIYGKKRKNGTKPFYYTCTMKNDSGGTRCKSKNLNGTEVENIVINEIKKINKNILIQEYKNVKNHLSNNDNLIEIENINKKIVDNESAISNLVKQLSKNIDSIASNYIISEIEKLNEEISKLKEKLNELNQNKKMLNNNLFNIDMVLEALNRFNKEIDNASIEDKRFLISMLVDKIIWDYESGEIKIIYWGGVKKN</sequence>
<feature type="domain" description="Resolvase/invertase-type recombinase catalytic" evidence="2">
    <location>
        <begin position="2"/>
        <end position="147"/>
    </location>
</feature>
<dbReference type="GO" id="GO:0003677">
    <property type="term" value="F:DNA binding"/>
    <property type="evidence" value="ECO:0007669"/>
    <property type="project" value="InterPro"/>
</dbReference>
<organism evidence="4 5">
    <name type="scientific">Tepidibacter thalassicus DSM 15285</name>
    <dbReference type="NCBI Taxonomy" id="1123350"/>
    <lineage>
        <taxon>Bacteria</taxon>
        <taxon>Bacillati</taxon>
        <taxon>Bacillota</taxon>
        <taxon>Clostridia</taxon>
        <taxon>Peptostreptococcales</taxon>
        <taxon>Peptostreptococcaceae</taxon>
        <taxon>Tepidibacter</taxon>
    </lineage>
</organism>
<dbReference type="EMBL" id="FQXH01000007">
    <property type="protein sequence ID" value="SHH06559.1"/>
    <property type="molecule type" value="Genomic_DNA"/>
</dbReference>
<dbReference type="SUPFAM" id="SSF53041">
    <property type="entry name" value="Resolvase-like"/>
    <property type="match status" value="1"/>
</dbReference>
<feature type="domain" description="Recombinase" evidence="3">
    <location>
        <begin position="155"/>
        <end position="309"/>
    </location>
</feature>
<accession>A0A1M5PYM1</accession>
<dbReference type="SMART" id="SM00857">
    <property type="entry name" value="Resolvase"/>
    <property type="match status" value="1"/>
</dbReference>
<dbReference type="PANTHER" id="PTHR30461:SF23">
    <property type="entry name" value="DNA RECOMBINASE-RELATED"/>
    <property type="match status" value="1"/>
</dbReference>
<dbReference type="InterPro" id="IPR050639">
    <property type="entry name" value="SSR_resolvase"/>
</dbReference>
<dbReference type="Pfam" id="PF00239">
    <property type="entry name" value="Resolvase"/>
    <property type="match status" value="1"/>
</dbReference>
<evidence type="ECO:0000256" key="1">
    <source>
        <dbReference type="SAM" id="Coils"/>
    </source>
</evidence>
<dbReference type="CDD" id="cd00338">
    <property type="entry name" value="Ser_Recombinase"/>
    <property type="match status" value="1"/>
</dbReference>
<dbReference type="RefSeq" id="WP_072723629.1">
    <property type="nucleotide sequence ID" value="NZ_FQXH01000007.1"/>
</dbReference>
<dbReference type="Pfam" id="PF07508">
    <property type="entry name" value="Recombinase"/>
    <property type="match status" value="1"/>
</dbReference>
<evidence type="ECO:0000259" key="3">
    <source>
        <dbReference type="PROSITE" id="PS51737"/>
    </source>
</evidence>
<dbReference type="Pfam" id="PF13408">
    <property type="entry name" value="Zn_ribbon_recom"/>
    <property type="match status" value="1"/>
</dbReference>
<keyword evidence="1" id="KW-0175">Coiled coil</keyword>
<dbReference type="OrthoDB" id="9784557at2"/>